<accession>A0A821QFG3</accession>
<dbReference type="SUPFAM" id="SSF46689">
    <property type="entry name" value="Homeodomain-like"/>
    <property type="match status" value="2"/>
</dbReference>
<keyword evidence="2" id="KW-0238">DNA-binding</keyword>
<dbReference type="PANTHER" id="PTHR19303:SF73">
    <property type="entry name" value="PROTEIN PDC2"/>
    <property type="match status" value="1"/>
</dbReference>
<feature type="domain" description="HTH CENPB-type" evidence="4">
    <location>
        <begin position="91"/>
        <end position="162"/>
    </location>
</feature>
<dbReference type="AlphaFoldDB" id="A0A821QFG3"/>
<comment type="subcellular location">
    <subcellularLocation>
        <location evidence="1">Nucleus</location>
    </subcellularLocation>
</comment>
<dbReference type="GO" id="GO:0005634">
    <property type="term" value="C:nucleus"/>
    <property type="evidence" value="ECO:0007669"/>
    <property type="project" value="UniProtKB-SubCell"/>
</dbReference>
<evidence type="ECO:0000313" key="5">
    <source>
        <dbReference type="EMBL" id="CAF4819894.1"/>
    </source>
</evidence>
<dbReference type="SMART" id="SM00674">
    <property type="entry name" value="CENPB"/>
    <property type="match status" value="1"/>
</dbReference>
<gene>
    <name evidence="5" type="ORF">PMACD_LOCUS4532</name>
</gene>
<dbReference type="InterPro" id="IPR007889">
    <property type="entry name" value="HTH_Psq"/>
</dbReference>
<proteinExistence type="predicted"/>
<dbReference type="PROSITE" id="PS51253">
    <property type="entry name" value="HTH_CENPB"/>
    <property type="match status" value="1"/>
</dbReference>
<organism evidence="5 6">
    <name type="scientific">Pieris macdunnoughi</name>
    <dbReference type="NCBI Taxonomy" id="345717"/>
    <lineage>
        <taxon>Eukaryota</taxon>
        <taxon>Metazoa</taxon>
        <taxon>Ecdysozoa</taxon>
        <taxon>Arthropoda</taxon>
        <taxon>Hexapoda</taxon>
        <taxon>Insecta</taxon>
        <taxon>Pterygota</taxon>
        <taxon>Neoptera</taxon>
        <taxon>Endopterygota</taxon>
        <taxon>Lepidoptera</taxon>
        <taxon>Glossata</taxon>
        <taxon>Ditrysia</taxon>
        <taxon>Papilionoidea</taxon>
        <taxon>Pieridae</taxon>
        <taxon>Pierinae</taxon>
        <taxon>Pieris</taxon>
    </lineage>
</organism>
<dbReference type="InterPro" id="IPR050863">
    <property type="entry name" value="CenT-Element_Derived"/>
</dbReference>
<dbReference type="Pfam" id="PF03221">
    <property type="entry name" value="HTH_Tnp_Tc5"/>
    <property type="match status" value="1"/>
</dbReference>
<reference evidence="5" key="1">
    <citation type="submission" date="2021-02" db="EMBL/GenBank/DDBJ databases">
        <authorList>
            <person name="Steward A R."/>
        </authorList>
    </citation>
    <scope>NUCLEOTIDE SEQUENCE</scope>
</reference>
<evidence type="ECO:0000313" key="6">
    <source>
        <dbReference type="Proteomes" id="UP000663880"/>
    </source>
</evidence>
<comment type="caution">
    <text evidence="5">The sequence shown here is derived from an EMBL/GenBank/DDBJ whole genome shotgun (WGS) entry which is preliminary data.</text>
</comment>
<dbReference type="PANTHER" id="PTHR19303">
    <property type="entry name" value="TRANSPOSON"/>
    <property type="match status" value="1"/>
</dbReference>
<dbReference type="Proteomes" id="UP000663880">
    <property type="component" value="Unassembled WGS sequence"/>
</dbReference>
<dbReference type="Pfam" id="PF04218">
    <property type="entry name" value="CENP-B_N"/>
    <property type="match status" value="1"/>
</dbReference>
<evidence type="ECO:0000256" key="3">
    <source>
        <dbReference type="ARBA" id="ARBA00023242"/>
    </source>
</evidence>
<name>A0A821QFG3_9NEOP</name>
<dbReference type="EMBL" id="CAJOBZ010000008">
    <property type="protein sequence ID" value="CAF4819894.1"/>
    <property type="molecule type" value="Genomic_DNA"/>
</dbReference>
<keyword evidence="6" id="KW-1185">Reference proteome</keyword>
<dbReference type="InterPro" id="IPR006600">
    <property type="entry name" value="HTH_CenpB_DNA-bd_dom"/>
</dbReference>
<dbReference type="InterPro" id="IPR009057">
    <property type="entry name" value="Homeodomain-like_sf"/>
</dbReference>
<keyword evidence="3" id="KW-0539">Nucleus</keyword>
<evidence type="ECO:0000256" key="1">
    <source>
        <dbReference type="ARBA" id="ARBA00004123"/>
    </source>
</evidence>
<protein>
    <recommendedName>
        <fullName evidence="4">HTH CENPB-type domain-containing protein</fullName>
    </recommendedName>
</protein>
<dbReference type="GO" id="GO:0003677">
    <property type="term" value="F:DNA binding"/>
    <property type="evidence" value="ECO:0007669"/>
    <property type="project" value="UniProtKB-KW"/>
</dbReference>
<dbReference type="OrthoDB" id="125347at2759"/>
<sequence length="162" mass="18954">MLEEDFEITVDMSNELINEIVFAEVTKAPIRKHNTPNLDIKIEILKRLDNGEKQCALAKEYELGRSTIYDIKRKRAQIHNFATQVKHKVKTRKNLTNGRNSLLENALFNWYQQKKDDGVTLRNNAIRSKALYFNKAFNNNKTFRASSTWLAKFKDRFGISED</sequence>
<evidence type="ECO:0000259" key="4">
    <source>
        <dbReference type="PROSITE" id="PS51253"/>
    </source>
</evidence>
<evidence type="ECO:0000256" key="2">
    <source>
        <dbReference type="ARBA" id="ARBA00023125"/>
    </source>
</evidence>
<dbReference type="Gene3D" id="1.10.10.60">
    <property type="entry name" value="Homeodomain-like"/>
    <property type="match status" value="2"/>
</dbReference>